<accession>A0A3M5EBZ3</accession>
<reference evidence="1 2" key="1">
    <citation type="submission" date="2018-08" db="EMBL/GenBank/DDBJ databases">
        <title>Recombination of ecologically and evolutionarily significant loci maintains genetic cohesion in the Pseudomonas syringae species complex.</title>
        <authorList>
            <person name="Dillon M."/>
            <person name="Thakur S."/>
            <person name="Almeida R.N.D."/>
            <person name="Weir B.S."/>
            <person name="Guttman D.S."/>
        </authorList>
    </citation>
    <scope>NUCLEOTIDE SEQUENCE [LARGE SCALE GENOMIC DNA]</scope>
    <source>
        <strain evidence="1 2">ICMP 7846</strain>
    </source>
</reference>
<dbReference type="EMBL" id="RBSQ01000393">
    <property type="protein sequence ID" value="RMS59024.1"/>
    <property type="molecule type" value="Genomic_DNA"/>
</dbReference>
<dbReference type="PANTHER" id="PTHR35841">
    <property type="entry name" value="PHOSPHONATES-BINDING PERIPLASMIC PROTEIN"/>
    <property type="match status" value="1"/>
</dbReference>
<proteinExistence type="predicted"/>
<evidence type="ECO:0000313" key="2">
    <source>
        <dbReference type="Proteomes" id="UP000270834"/>
    </source>
</evidence>
<comment type="caution">
    <text evidence="1">The sequence shown here is derived from an EMBL/GenBank/DDBJ whole genome shotgun (WGS) entry which is preliminary data.</text>
</comment>
<dbReference type="Proteomes" id="UP000270834">
    <property type="component" value="Unassembled WGS sequence"/>
</dbReference>
<protein>
    <submittedName>
        <fullName evidence="1">Uncharacterized protein</fullName>
    </submittedName>
</protein>
<name>A0A3M5EBZ3_PSEAI</name>
<evidence type="ECO:0000313" key="1">
    <source>
        <dbReference type="EMBL" id="RMS59024.1"/>
    </source>
</evidence>
<dbReference type="PANTHER" id="PTHR35841:SF1">
    <property type="entry name" value="PHOSPHONATES-BINDING PERIPLASMIC PROTEIN"/>
    <property type="match status" value="1"/>
</dbReference>
<sequence>MVAAGEVELTSVDAVTFGYLQRHAPERLAGLRVLGRSAPSPALPLITSLHWSAAQRRELFEALNLTLIECPHLAATLALKSFLPAGEEHYRILLDYERQAQGWGYPQLR</sequence>
<organism evidence="1 2">
    <name type="scientific">Pseudomonas aeruginosa</name>
    <dbReference type="NCBI Taxonomy" id="287"/>
    <lineage>
        <taxon>Bacteria</taxon>
        <taxon>Pseudomonadati</taxon>
        <taxon>Pseudomonadota</taxon>
        <taxon>Gammaproteobacteria</taxon>
        <taxon>Pseudomonadales</taxon>
        <taxon>Pseudomonadaceae</taxon>
        <taxon>Pseudomonas</taxon>
    </lineage>
</organism>
<gene>
    <name evidence="1" type="ORF">ALP65_01337</name>
</gene>
<dbReference type="AlphaFoldDB" id="A0A3M5EBZ3"/>